<dbReference type="Pfam" id="PF01232">
    <property type="entry name" value="Mannitol_dh"/>
    <property type="match status" value="1"/>
</dbReference>
<dbReference type="EC" id="1.1.1.289" evidence="4"/>
<reference evidence="4 5" key="1">
    <citation type="submission" date="2023-07" db="EMBL/GenBank/DDBJ databases">
        <title>Genomic Encyclopedia of Type Strains, Phase IV (KMG-IV): sequencing the most valuable type-strain genomes for metagenomic binning, comparative biology and taxonomic classification.</title>
        <authorList>
            <person name="Goeker M."/>
        </authorList>
    </citation>
    <scope>NUCLEOTIDE SEQUENCE [LARGE SCALE GENOMIC DNA]</scope>
    <source>
        <strain evidence="4 5">DSM 19619</strain>
    </source>
</reference>
<dbReference type="InterPro" id="IPR013328">
    <property type="entry name" value="6PGD_dom2"/>
</dbReference>
<dbReference type="GO" id="GO:0032115">
    <property type="term" value="F:sorbose reductase activity"/>
    <property type="evidence" value="ECO:0007669"/>
    <property type="project" value="UniProtKB-EC"/>
</dbReference>
<evidence type="ECO:0000313" key="5">
    <source>
        <dbReference type="Proteomes" id="UP001242480"/>
    </source>
</evidence>
<evidence type="ECO:0000256" key="1">
    <source>
        <dbReference type="ARBA" id="ARBA00023002"/>
    </source>
</evidence>
<evidence type="ECO:0000313" key="4">
    <source>
        <dbReference type="EMBL" id="MDQ0474727.1"/>
    </source>
</evidence>
<dbReference type="Pfam" id="PF08125">
    <property type="entry name" value="Mannitol_dh_C"/>
    <property type="match status" value="1"/>
</dbReference>
<dbReference type="Proteomes" id="UP001242480">
    <property type="component" value="Unassembled WGS sequence"/>
</dbReference>
<organism evidence="4 5">
    <name type="scientific">Labrys wisconsinensis</name>
    <dbReference type="NCBI Taxonomy" id="425677"/>
    <lineage>
        <taxon>Bacteria</taxon>
        <taxon>Pseudomonadati</taxon>
        <taxon>Pseudomonadota</taxon>
        <taxon>Alphaproteobacteria</taxon>
        <taxon>Hyphomicrobiales</taxon>
        <taxon>Xanthobacteraceae</taxon>
        <taxon>Labrys</taxon>
    </lineage>
</organism>
<dbReference type="SUPFAM" id="SSF48179">
    <property type="entry name" value="6-phosphogluconate dehydrogenase C-terminal domain-like"/>
    <property type="match status" value="1"/>
</dbReference>
<dbReference type="PRINTS" id="PR00084">
    <property type="entry name" value="MTLDHDRGNASE"/>
</dbReference>
<dbReference type="InterPro" id="IPR013118">
    <property type="entry name" value="Mannitol_DH_C"/>
</dbReference>
<dbReference type="InterPro" id="IPR050988">
    <property type="entry name" value="Mannitol_DH/Oxidoreductase"/>
</dbReference>
<dbReference type="InterPro" id="IPR000669">
    <property type="entry name" value="Mannitol_DH"/>
</dbReference>
<dbReference type="SUPFAM" id="SSF51735">
    <property type="entry name" value="NAD(P)-binding Rossmann-fold domains"/>
    <property type="match status" value="1"/>
</dbReference>
<gene>
    <name evidence="4" type="ORF">QO011_007768</name>
</gene>
<feature type="domain" description="Mannitol dehydrogenase N-terminal" evidence="2">
    <location>
        <begin position="29"/>
        <end position="270"/>
    </location>
</feature>
<dbReference type="Gene3D" id="1.10.1040.10">
    <property type="entry name" value="N-(1-d-carboxylethyl)-l-norvaline Dehydrogenase, domain 2"/>
    <property type="match status" value="1"/>
</dbReference>
<dbReference type="PANTHER" id="PTHR43362">
    <property type="entry name" value="MANNITOL DEHYDROGENASE DSF1-RELATED"/>
    <property type="match status" value="1"/>
</dbReference>
<dbReference type="EMBL" id="JAUSVX010000025">
    <property type="protein sequence ID" value="MDQ0474727.1"/>
    <property type="molecule type" value="Genomic_DNA"/>
</dbReference>
<sequence>MVELSARTLHRLPSHVRVPAYDRDGLRAGIVHIGVGNFHRVHQAVAVQRCLEQPGHEDWAICGIGILDGPEARAKAEAFRRQDGLHTVTAFAADGSKAVEVVGAMADYLHAPADPDAALRRLAAPGTRIASLTITEGGYGLDKALAESGGAGRPRTAFDYLVEALDRRRRAGLPPFTVMSCDNLRSNGDTSRAAVLALAERRDGELAAWIERHGAFPNSMVDRIAPRVTAADRQALNAFSGIEDALPASCESYTNWVMEDRFCNGRPPLERAGVSLRDDVAAFEAVKGRLSNAAHMLLAYPAVLLGYRLINEAMRDGRLVRLLQDFWTLDAIPLVTPPPGLSPQVFTAQVLERFANPGIDDQVLRVAHDGASKLVVFHARTLAQLIAGNGPLEREAFLFACFARYLLGVEDGGATFPVDEPRLDAADWARIRGGDPLAVLHLSPFTELRLPESERFRDAFARAAQALAAKGAGRALAELVGG</sequence>
<proteinExistence type="predicted"/>
<accession>A0ABU0JKA7</accession>
<dbReference type="InterPro" id="IPR008927">
    <property type="entry name" value="6-PGluconate_DH-like_C_sf"/>
</dbReference>
<name>A0ABU0JKA7_9HYPH</name>
<dbReference type="GO" id="GO:0050086">
    <property type="term" value="F:mannitol 2-dehydrogenase activity"/>
    <property type="evidence" value="ECO:0007669"/>
    <property type="project" value="UniProtKB-EC"/>
</dbReference>
<keyword evidence="1 4" id="KW-0560">Oxidoreductase</keyword>
<feature type="domain" description="Mannitol dehydrogenase C-terminal" evidence="3">
    <location>
        <begin position="279"/>
        <end position="467"/>
    </location>
</feature>
<evidence type="ECO:0000259" key="2">
    <source>
        <dbReference type="Pfam" id="PF01232"/>
    </source>
</evidence>
<dbReference type="EC" id="1.1.1.67" evidence="4"/>
<protein>
    <submittedName>
        <fullName evidence="4">Mannitol 2-dehydrogenase/sorbose reductase</fullName>
        <ecNumber evidence="4">1.1.1.289</ecNumber>
        <ecNumber evidence="4">1.1.1.67</ecNumber>
    </submittedName>
</protein>
<comment type="caution">
    <text evidence="4">The sequence shown here is derived from an EMBL/GenBank/DDBJ whole genome shotgun (WGS) entry which is preliminary data.</text>
</comment>
<dbReference type="Gene3D" id="3.40.50.720">
    <property type="entry name" value="NAD(P)-binding Rossmann-like Domain"/>
    <property type="match status" value="1"/>
</dbReference>
<dbReference type="PANTHER" id="PTHR43362:SF1">
    <property type="entry name" value="MANNITOL DEHYDROGENASE 2-RELATED"/>
    <property type="match status" value="1"/>
</dbReference>
<dbReference type="InterPro" id="IPR013131">
    <property type="entry name" value="Mannitol_DH_N"/>
</dbReference>
<dbReference type="RefSeq" id="WP_307284834.1">
    <property type="nucleotide sequence ID" value="NZ_JAUSVX010000025.1"/>
</dbReference>
<keyword evidence="5" id="KW-1185">Reference proteome</keyword>
<evidence type="ECO:0000259" key="3">
    <source>
        <dbReference type="Pfam" id="PF08125"/>
    </source>
</evidence>
<dbReference type="InterPro" id="IPR036291">
    <property type="entry name" value="NAD(P)-bd_dom_sf"/>
</dbReference>